<evidence type="ECO:0008006" key="3">
    <source>
        <dbReference type="Google" id="ProtNLM"/>
    </source>
</evidence>
<keyword evidence="2" id="KW-1185">Reference proteome</keyword>
<accession>D1YX44</accession>
<reference evidence="2" key="3">
    <citation type="journal article" date="2011" name="PLoS ONE">
        <title>Genome sequence of a mesophilic hydrogenotrophic methanogen Methanocella paludicola, the first cultivated representative of the order Methanocellales.</title>
        <authorList>
            <person name="Sakai S."/>
            <person name="Takaki Y."/>
            <person name="Shimamura S."/>
            <person name="Sekine M."/>
            <person name="Tajima T."/>
            <person name="Kosugi H."/>
            <person name="Ichikawa N."/>
            <person name="Tasumi E."/>
            <person name="Hiraki A.T."/>
            <person name="Shimizu A."/>
            <person name="Kato Y."/>
            <person name="Nishiko R."/>
            <person name="Mori K."/>
            <person name="Fujita N."/>
            <person name="Imachi H."/>
            <person name="Takai K."/>
        </authorList>
    </citation>
    <scope>NUCLEOTIDE SEQUENCE [LARGE SCALE GENOMIC DNA]</scope>
    <source>
        <strain evidence="2">DSM 17711 / JCM 13418 / NBRC 101707 / SANAE</strain>
    </source>
</reference>
<dbReference type="eggNOG" id="arCOG04400">
    <property type="taxonomic scope" value="Archaea"/>
</dbReference>
<organism evidence="1 2">
    <name type="scientific">Methanocella paludicola (strain DSM 17711 / JCM 13418 / NBRC 101707 / SANAE)</name>
    <dbReference type="NCBI Taxonomy" id="304371"/>
    <lineage>
        <taxon>Archaea</taxon>
        <taxon>Methanobacteriati</taxon>
        <taxon>Methanobacteriota</taxon>
        <taxon>Stenosarchaea group</taxon>
        <taxon>Methanomicrobia</taxon>
        <taxon>Methanocellales</taxon>
        <taxon>Methanocellaceae</taxon>
        <taxon>Methanocella</taxon>
    </lineage>
</organism>
<dbReference type="EMBL" id="AP011532">
    <property type="protein sequence ID" value="BAI61016.1"/>
    <property type="molecule type" value="Genomic_DNA"/>
</dbReference>
<dbReference type="InParanoid" id="D1YX44"/>
<name>D1YX44_METPS</name>
<evidence type="ECO:0000313" key="1">
    <source>
        <dbReference type="EMBL" id="BAI61016.1"/>
    </source>
</evidence>
<dbReference type="AlphaFoldDB" id="D1YX44"/>
<reference evidence="1 2" key="2">
    <citation type="journal article" date="2008" name="Int. J. Syst. Evol. Microbiol.">
        <title>Methanocella paludicola gen. nov., sp. nov., a methane-producing archaeon, the first isolate of the lineage 'Rice Cluster I', and proposal of the new archaeal order Methanocellales ord. nov.</title>
        <authorList>
            <person name="Sakai S."/>
            <person name="Imachi H."/>
            <person name="Hanada S."/>
            <person name="Ohashi A."/>
            <person name="Harada H."/>
            <person name="Kamagata Y."/>
        </authorList>
    </citation>
    <scope>NUCLEOTIDE SEQUENCE [LARGE SCALE GENOMIC DNA]</scope>
    <source>
        <strain evidence="2">DSM 17711 / JCM 13418 / NBRC 101707 / SANAE</strain>
    </source>
</reference>
<dbReference type="Gene3D" id="2.60.40.10">
    <property type="entry name" value="Immunoglobulins"/>
    <property type="match status" value="1"/>
</dbReference>
<reference evidence="1 2" key="1">
    <citation type="journal article" date="2007" name="Appl. Environ. Microbiol.">
        <title>Isolation of key methanogens for global methane emission from rice paddy fields: a novel isolate affiliated with the clone cluster rice cluster I.</title>
        <authorList>
            <person name="Sakai S."/>
            <person name="Imachi H."/>
            <person name="Sekiguchi Y."/>
            <person name="Ohashi A."/>
            <person name="Harada H."/>
            <person name="Kamagata Y."/>
        </authorList>
    </citation>
    <scope>NUCLEOTIDE SEQUENCE [LARGE SCALE GENOMIC DNA]</scope>
    <source>
        <strain evidence="2">DSM 17711 / JCM 13418 / NBRC 101707 / SANAE</strain>
    </source>
</reference>
<evidence type="ECO:0000313" key="2">
    <source>
        <dbReference type="Proteomes" id="UP000001882"/>
    </source>
</evidence>
<dbReference type="STRING" id="304371.MCP_0944"/>
<dbReference type="KEGG" id="mpd:MCP_0944"/>
<dbReference type="Proteomes" id="UP000001882">
    <property type="component" value="Chromosome"/>
</dbReference>
<dbReference type="InterPro" id="IPR013783">
    <property type="entry name" value="Ig-like_fold"/>
</dbReference>
<sequence>MPVSIKLTNMLLHVSLILSAVPPGPAVKAEIVDSGTDKDAYKVGDKATVRISIKNTGDRDITKVEVRAAIEKEFLGNFVKVMSDHIQVPIYRIRPGETETYKQTATIPNFPGKYRVGTRVIANGQEIGEFQKTIEVTR</sequence>
<protein>
    <recommendedName>
        <fullName evidence="3">CARDB domain-containing protein</fullName>
    </recommendedName>
</protein>
<proteinExistence type="predicted"/>
<gene>
    <name evidence="1" type="ordered locus">MCP_0944</name>
</gene>